<gene>
    <name evidence="10" type="ORF">JFN88_15860</name>
</gene>
<dbReference type="Gene3D" id="6.20.190.10">
    <property type="entry name" value="Nutrient germinant receptor protein C, domain 1"/>
    <property type="match status" value="1"/>
</dbReference>
<keyword evidence="7" id="KW-0449">Lipoprotein</keyword>
<evidence type="ECO:0000256" key="3">
    <source>
        <dbReference type="ARBA" id="ARBA00022544"/>
    </source>
</evidence>
<evidence type="ECO:0000256" key="4">
    <source>
        <dbReference type="ARBA" id="ARBA00022729"/>
    </source>
</evidence>
<reference evidence="10" key="1">
    <citation type="submission" date="2020-12" db="EMBL/GenBank/DDBJ databases">
        <authorList>
            <person name="Huq M.A."/>
        </authorList>
    </citation>
    <scope>NUCLEOTIDE SEQUENCE</scope>
    <source>
        <strain evidence="10">MAHUQ-46</strain>
    </source>
</reference>
<dbReference type="PANTHER" id="PTHR35789">
    <property type="entry name" value="SPORE GERMINATION PROTEIN B3"/>
    <property type="match status" value="1"/>
</dbReference>
<feature type="domain" description="Spore germination protein N-terminal" evidence="9">
    <location>
        <begin position="22"/>
        <end position="193"/>
    </location>
</feature>
<dbReference type="GO" id="GO:0016020">
    <property type="term" value="C:membrane"/>
    <property type="evidence" value="ECO:0007669"/>
    <property type="project" value="UniProtKB-SubCell"/>
</dbReference>
<dbReference type="RefSeq" id="WP_199020239.1">
    <property type="nucleotide sequence ID" value="NZ_JAELUP010000089.1"/>
</dbReference>
<keyword evidence="4" id="KW-0732">Signal</keyword>
<evidence type="ECO:0000313" key="10">
    <source>
        <dbReference type="EMBL" id="MBJ6362695.1"/>
    </source>
</evidence>
<evidence type="ECO:0000259" key="9">
    <source>
        <dbReference type="Pfam" id="PF25198"/>
    </source>
</evidence>
<keyword evidence="3" id="KW-0309">Germination</keyword>
<evidence type="ECO:0000313" key="11">
    <source>
        <dbReference type="Proteomes" id="UP000640274"/>
    </source>
</evidence>
<dbReference type="InterPro" id="IPR046953">
    <property type="entry name" value="Spore_GerAC-like_C"/>
</dbReference>
<keyword evidence="6" id="KW-0564">Palmitate</keyword>
<evidence type="ECO:0000256" key="2">
    <source>
        <dbReference type="ARBA" id="ARBA00007886"/>
    </source>
</evidence>
<feature type="domain" description="Spore germination GerAC-like C-terminal" evidence="8">
    <location>
        <begin position="223"/>
        <end position="386"/>
    </location>
</feature>
<evidence type="ECO:0000256" key="6">
    <source>
        <dbReference type="ARBA" id="ARBA00023139"/>
    </source>
</evidence>
<proteinExistence type="inferred from homology"/>
<organism evidence="10 11">
    <name type="scientific">Paenibacillus roseus</name>
    <dbReference type="NCBI Taxonomy" id="2798579"/>
    <lineage>
        <taxon>Bacteria</taxon>
        <taxon>Bacillati</taxon>
        <taxon>Bacillota</taxon>
        <taxon>Bacilli</taxon>
        <taxon>Bacillales</taxon>
        <taxon>Paenibacillaceae</taxon>
        <taxon>Paenibacillus</taxon>
    </lineage>
</organism>
<dbReference type="EMBL" id="JAELUP010000089">
    <property type="protein sequence ID" value="MBJ6362695.1"/>
    <property type="molecule type" value="Genomic_DNA"/>
</dbReference>
<comment type="caution">
    <text evidence="10">The sequence shown here is derived from an EMBL/GenBank/DDBJ whole genome shotgun (WGS) entry which is preliminary data.</text>
</comment>
<keyword evidence="5" id="KW-0472">Membrane</keyword>
<dbReference type="Pfam" id="PF05504">
    <property type="entry name" value="Spore_GerAC"/>
    <property type="match status" value="1"/>
</dbReference>
<evidence type="ECO:0000259" key="8">
    <source>
        <dbReference type="Pfam" id="PF05504"/>
    </source>
</evidence>
<comment type="subcellular location">
    <subcellularLocation>
        <location evidence="1">Membrane</location>
        <topology evidence="1">Lipid-anchor</topology>
    </subcellularLocation>
</comment>
<dbReference type="InterPro" id="IPR038501">
    <property type="entry name" value="Spore_GerAC_C_sf"/>
</dbReference>
<keyword evidence="11" id="KW-1185">Reference proteome</keyword>
<dbReference type="InterPro" id="IPR057336">
    <property type="entry name" value="GerAC_N"/>
</dbReference>
<accession>A0A934MLX7</accession>
<comment type="similarity">
    <text evidence="2">Belongs to the GerABKC lipoprotein family.</text>
</comment>
<dbReference type="AlphaFoldDB" id="A0A934MLX7"/>
<dbReference type="Proteomes" id="UP000640274">
    <property type="component" value="Unassembled WGS sequence"/>
</dbReference>
<sequence length="398" mass="44527">MKVVRVLLASFLLLSLLPGCWNRKEINELAIQVGTAIDKVGSQYRVAVQVVVPAEVSSRAAGSGRSPVTIYEATATTIFEAFRKLTETSPREIYSAHIRVLVLGEALAREGIIDVLDALSRNPEARSDFYIMIARKSEGKDVLKILTTLEKIPAENLFHTLDTSSKTWSPTTSVTLDQLIEQLVTKSSSPVLTGAKIIGNQHGGMTIKNVEEAESAAMVRFIGLAVFKEDKLEGWLNEKESRGYNYIMNNVKTSAGHIKCPSGGSAVMETTHTKTKLKGKIVDGEPVIRIELKNMGTISDVECRLDLKDPHMISELEERSRNHLIEVMDEAIHASKNRFHRDIFGFGQVLYRYYPDAWEKMKDNWSAHFNKLKVEYAVDSIIQKIGTTNDSLRKYLKE</sequence>
<dbReference type="Gene3D" id="3.30.300.210">
    <property type="entry name" value="Nutrient germinant receptor protein C, domain 3"/>
    <property type="match status" value="1"/>
</dbReference>
<dbReference type="PANTHER" id="PTHR35789:SF1">
    <property type="entry name" value="SPORE GERMINATION PROTEIN B3"/>
    <property type="match status" value="1"/>
</dbReference>
<dbReference type="NCBIfam" id="TIGR02887">
    <property type="entry name" value="spore_ger_x_C"/>
    <property type="match status" value="1"/>
</dbReference>
<dbReference type="GO" id="GO:0009847">
    <property type="term" value="P:spore germination"/>
    <property type="evidence" value="ECO:0007669"/>
    <property type="project" value="InterPro"/>
</dbReference>
<dbReference type="InterPro" id="IPR008844">
    <property type="entry name" value="Spore_GerAC-like"/>
</dbReference>
<protein>
    <submittedName>
        <fullName evidence="10">Ger(X)C family spore germination protein</fullName>
    </submittedName>
</protein>
<evidence type="ECO:0000256" key="1">
    <source>
        <dbReference type="ARBA" id="ARBA00004635"/>
    </source>
</evidence>
<evidence type="ECO:0000256" key="7">
    <source>
        <dbReference type="ARBA" id="ARBA00023288"/>
    </source>
</evidence>
<evidence type="ECO:0000256" key="5">
    <source>
        <dbReference type="ARBA" id="ARBA00023136"/>
    </source>
</evidence>
<dbReference type="Pfam" id="PF25198">
    <property type="entry name" value="Spore_GerAC_N"/>
    <property type="match status" value="1"/>
</dbReference>
<name>A0A934MLX7_9BACL</name>